<feature type="transmembrane region" description="Helical" evidence="1">
    <location>
        <begin position="491"/>
        <end position="513"/>
    </location>
</feature>
<keyword evidence="1" id="KW-0812">Transmembrane</keyword>
<feature type="transmembrane region" description="Helical" evidence="1">
    <location>
        <begin position="362"/>
        <end position="379"/>
    </location>
</feature>
<dbReference type="RefSeq" id="XP_012195610.1">
    <property type="nucleotide sequence ID" value="XM_012340220.1"/>
</dbReference>
<feature type="transmembrane region" description="Helical" evidence="1">
    <location>
        <begin position="440"/>
        <end position="459"/>
    </location>
</feature>
<evidence type="ECO:0000313" key="3">
    <source>
        <dbReference type="Proteomes" id="UP000030745"/>
    </source>
</evidence>
<dbReference type="GeneID" id="24140611"/>
<keyword evidence="3" id="KW-1185">Reference proteome</keyword>
<dbReference type="KEGG" id="spar:SPRG_19184"/>
<dbReference type="Proteomes" id="UP000030745">
    <property type="component" value="Unassembled WGS sequence"/>
</dbReference>
<name>A0A067CWB5_SAPPC</name>
<evidence type="ECO:0000313" key="2">
    <source>
        <dbReference type="EMBL" id="KDO33550.1"/>
    </source>
</evidence>
<dbReference type="OrthoDB" id="77960at2759"/>
<organism evidence="2 3">
    <name type="scientific">Saprolegnia parasitica (strain CBS 223.65)</name>
    <dbReference type="NCBI Taxonomy" id="695850"/>
    <lineage>
        <taxon>Eukaryota</taxon>
        <taxon>Sar</taxon>
        <taxon>Stramenopiles</taxon>
        <taxon>Oomycota</taxon>
        <taxon>Saprolegniomycetes</taxon>
        <taxon>Saprolegniales</taxon>
        <taxon>Saprolegniaceae</taxon>
        <taxon>Saprolegnia</taxon>
    </lineage>
</organism>
<feature type="transmembrane region" description="Helical" evidence="1">
    <location>
        <begin position="295"/>
        <end position="313"/>
    </location>
</feature>
<dbReference type="OMA" id="WAINDFI"/>
<sequence length="650" mass="72590">MLLRHLGPGPTSPVVPMSAVSPVSTRGLVFVQASTRFHRLLKAAAYVFGLGVVCLVCLDAIANNWAINDFIGNGYQFLTPIPDPNDLLSQYSFANEASLTDLSNVAQRMNNYTMSNLVLPHNPNIYVLSAGTYIVNSKMNLCAIFQRTYPADVSAKKVRLGVAVDAISFIRGNAFTHIFTDDASVNLADASMGHYQLEDAGYLPSRMQVDVRLTNKIALRNTSSPQNLVLSYYRIYSKSYCTGCLPIAELGHGVCNMTMVYNHSAKSVKVSQSTFVDGSSHALGLMFRQTLFSAVAHYLKFVALLFAIGGYLASRRTVQWQDVDVHSTETFVQRIMKTVLPEYYPHVSHALRFDMFCYNSDIFVLLFASSVVLDIPSAIKFTREVQVFLAECTNSAMSIQLFALSTRLLWVNCGFLKLLKYVVNMISTATYSGESRIMGLLNLTSVTSLYLSAILLFYIPPFIEYNNSVRHDLKNSLEDLDDTAVDYYDSFYIRGFSAVVGGLMLNVLLVVSLDQLLNRSFWKLMATNSLARQAMYNSTSILMDYITDIDPGVFARKNAIIHCKARRLCTLQWFFMSHLYTFGLPEKDLRHKKETRGSTPTTTSGKAGEDRYVIAQDGAHHIHLLDGEFTDVKNLMLNIKVLKDTHVAIT</sequence>
<feature type="transmembrane region" description="Helical" evidence="1">
    <location>
        <begin position="399"/>
        <end position="419"/>
    </location>
</feature>
<accession>A0A067CWB5</accession>
<keyword evidence="1" id="KW-1133">Transmembrane helix</keyword>
<dbReference type="VEuPathDB" id="FungiDB:SPRG_19184"/>
<keyword evidence="1" id="KW-0472">Membrane</keyword>
<reference evidence="2 3" key="1">
    <citation type="journal article" date="2013" name="PLoS Genet.">
        <title>Distinctive expansion of potential virulence genes in the genome of the oomycete fish pathogen Saprolegnia parasitica.</title>
        <authorList>
            <person name="Jiang R.H."/>
            <person name="de Bruijn I."/>
            <person name="Haas B.J."/>
            <person name="Belmonte R."/>
            <person name="Lobach L."/>
            <person name="Christie J."/>
            <person name="van den Ackerveken G."/>
            <person name="Bottin A."/>
            <person name="Bulone V."/>
            <person name="Diaz-Moreno S.M."/>
            <person name="Dumas B."/>
            <person name="Fan L."/>
            <person name="Gaulin E."/>
            <person name="Govers F."/>
            <person name="Grenville-Briggs L.J."/>
            <person name="Horner N.R."/>
            <person name="Levin J.Z."/>
            <person name="Mammella M."/>
            <person name="Meijer H.J."/>
            <person name="Morris P."/>
            <person name="Nusbaum C."/>
            <person name="Oome S."/>
            <person name="Phillips A.J."/>
            <person name="van Rooyen D."/>
            <person name="Rzeszutek E."/>
            <person name="Saraiva M."/>
            <person name="Secombes C.J."/>
            <person name="Seidl M.F."/>
            <person name="Snel B."/>
            <person name="Stassen J.H."/>
            <person name="Sykes S."/>
            <person name="Tripathy S."/>
            <person name="van den Berg H."/>
            <person name="Vega-Arreguin J.C."/>
            <person name="Wawra S."/>
            <person name="Young S.K."/>
            <person name="Zeng Q."/>
            <person name="Dieguez-Uribeondo J."/>
            <person name="Russ C."/>
            <person name="Tyler B.M."/>
            <person name="van West P."/>
        </authorList>
    </citation>
    <scope>NUCLEOTIDE SEQUENCE [LARGE SCALE GENOMIC DNA]</scope>
    <source>
        <strain evidence="2 3">CBS 223.65</strain>
    </source>
</reference>
<proteinExistence type="predicted"/>
<dbReference type="EMBL" id="KK583192">
    <property type="protein sequence ID" value="KDO33550.1"/>
    <property type="molecule type" value="Genomic_DNA"/>
</dbReference>
<dbReference type="AlphaFoldDB" id="A0A067CWB5"/>
<evidence type="ECO:0000256" key="1">
    <source>
        <dbReference type="SAM" id="Phobius"/>
    </source>
</evidence>
<gene>
    <name evidence="2" type="ORF">SPRG_19184</name>
</gene>
<protein>
    <submittedName>
        <fullName evidence="2">Uncharacterized protein</fullName>
    </submittedName>
</protein>